<accession>A0A5B7H2C3</accession>
<proteinExistence type="predicted"/>
<protein>
    <submittedName>
        <fullName evidence="1">Uncharacterized protein</fullName>
    </submittedName>
</protein>
<name>A0A5B7H2C3_PORTR</name>
<dbReference type="AlphaFoldDB" id="A0A5B7H2C3"/>
<evidence type="ECO:0000313" key="1">
    <source>
        <dbReference type="EMBL" id="MPC65232.1"/>
    </source>
</evidence>
<reference evidence="1 2" key="1">
    <citation type="submission" date="2019-05" db="EMBL/GenBank/DDBJ databases">
        <title>Another draft genome of Portunus trituberculatus and its Hox gene families provides insights of decapod evolution.</title>
        <authorList>
            <person name="Jeong J.-H."/>
            <person name="Song I."/>
            <person name="Kim S."/>
            <person name="Choi T."/>
            <person name="Kim D."/>
            <person name="Ryu S."/>
            <person name="Kim W."/>
        </authorList>
    </citation>
    <scope>NUCLEOTIDE SEQUENCE [LARGE SCALE GENOMIC DNA]</scope>
    <source>
        <tissue evidence="1">Muscle</tissue>
    </source>
</reference>
<keyword evidence="2" id="KW-1185">Reference proteome</keyword>
<dbReference type="EMBL" id="VSRR010023096">
    <property type="protein sequence ID" value="MPC65232.1"/>
    <property type="molecule type" value="Genomic_DNA"/>
</dbReference>
<evidence type="ECO:0000313" key="2">
    <source>
        <dbReference type="Proteomes" id="UP000324222"/>
    </source>
</evidence>
<organism evidence="1 2">
    <name type="scientific">Portunus trituberculatus</name>
    <name type="common">Swimming crab</name>
    <name type="synonym">Neptunus trituberculatus</name>
    <dbReference type="NCBI Taxonomy" id="210409"/>
    <lineage>
        <taxon>Eukaryota</taxon>
        <taxon>Metazoa</taxon>
        <taxon>Ecdysozoa</taxon>
        <taxon>Arthropoda</taxon>
        <taxon>Crustacea</taxon>
        <taxon>Multicrustacea</taxon>
        <taxon>Malacostraca</taxon>
        <taxon>Eumalacostraca</taxon>
        <taxon>Eucarida</taxon>
        <taxon>Decapoda</taxon>
        <taxon>Pleocyemata</taxon>
        <taxon>Brachyura</taxon>
        <taxon>Eubrachyura</taxon>
        <taxon>Portunoidea</taxon>
        <taxon>Portunidae</taxon>
        <taxon>Portuninae</taxon>
        <taxon>Portunus</taxon>
    </lineage>
</organism>
<comment type="caution">
    <text evidence="1">The sequence shown here is derived from an EMBL/GenBank/DDBJ whole genome shotgun (WGS) entry which is preliminary data.</text>
</comment>
<gene>
    <name evidence="1" type="ORF">E2C01_059365</name>
</gene>
<sequence length="81" mass="7941">MFLFAAGAAAAAGGAAAAAAAAVAAAATAAVTAAVTAAAPIHTFKLHFSDPHPNKDIFMDTGQGRRTPIIVKLINLKSLGV</sequence>
<dbReference type="Proteomes" id="UP000324222">
    <property type="component" value="Unassembled WGS sequence"/>
</dbReference>